<gene>
    <name evidence="1" type="ORF">L6164_006292</name>
</gene>
<organism evidence="1 2">
    <name type="scientific">Bauhinia variegata</name>
    <name type="common">Purple orchid tree</name>
    <name type="synonym">Phanera variegata</name>
    <dbReference type="NCBI Taxonomy" id="167791"/>
    <lineage>
        <taxon>Eukaryota</taxon>
        <taxon>Viridiplantae</taxon>
        <taxon>Streptophyta</taxon>
        <taxon>Embryophyta</taxon>
        <taxon>Tracheophyta</taxon>
        <taxon>Spermatophyta</taxon>
        <taxon>Magnoliopsida</taxon>
        <taxon>eudicotyledons</taxon>
        <taxon>Gunneridae</taxon>
        <taxon>Pentapetalae</taxon>
        <taxon>rosids</taxon>
        <taxon>fabids</taxon>
        <taxon>Fabales</taxon>
        <taxon>Fabaceae</taxon>
        <taxon>Cercidoideae</taxon>
        <taxon>Cercideae</taxon>
        <taxon>Bauhiniinae</taxon>
        <taxon>Bauhinia</taxon>
    </lineage>
</organism>
<name>A0ACB9PVF1_BAUVA</name>
<evidence type="ECO:0000313" key="1">
    <source>
        <dbReference type="EMBL" id="KAI4351999.1"/>
    </source>
</evidence>
<protein>
    <submittedName>
        <fullName evidence="1">Uncharacterized protein</fullName>
    </submittedName>
</protein>
<accession>A0ACB9PVF1</accession>
<sequence length="213" mass="23476">MGTSLLLALSFLVLHCSAKSEQVVDTEGKKLRAGDSYLILPAQGGAALSLAHYAENASCPLYVTQPNLEDESKGQPVTFLPINPHRPFIDTYSDLNIKFTKKSSECAGDSMVWRVVKRITEARFIGTDGVERNPGRDALFNWFQIRKAADADNGYNLVFCPVSLCRCQISCSELGIFVGHEDKKSYLGFADPARFQQLSFVFERANSQAVLGT</sequence>
<evidence type="ECO:0000313" key="2">
    <source>
        <dbReference type="Proteomes" id="UP000828941"/>
    </source>
</evidence>
<keyword evidence="2" id="KW-1185">Reference proteome</keyword>
<reference evidence="1 2" key="1">
    <citation type="journal article" date="2022" name="DNA Res.">
        <title>Chromosomal-level genome assembly of the orchid tree Bauhinia variegata (Leguminosae; Cercidoideae) supports the allotetraploid origin hypothesis of Bauhinia.</title>
        <authorList>
            <person name="Zhong Y."/>
            <person name="Chen Y."/>
            <person name="Zheng D."/>
            <person name="Pang J."/>
            <person name="Liu Y."/>
            <person name="Luo S."/>
            <person name="Meng S."/>
            <person name="Qian L."/>
            <person name="Wei D."/>
            <person name="Dai S."/>
            <person name="Zhou R."/>
        </authorList>
    </citation>
    <scope>NUCLEOTIDE SEQUENCE [LARGE SCALE GENOMIC DNA]</scope>
    <source>
        <strain evidence="1">BV-YZ2020</strain>
    </source>
</reference>
<proteinExistence type="predicted"/>
<dbReference type="Proteomes" id="UP000828941">
    <property type="component" value="Chromosome 3"/>
</dbReference>
<comment type="caution">
    <text evidence="1">The sequence shown here is derived from an EMBL/GenBank/DDBJ whole genome shotgun (WGS) entry which is preliminary data.</text>
</comment>
<dbReference type="EMBL" id="CM039428">
    <property type="protein sequence ID" value="KAI4351999.1"/>
    <property type="molecule type" value="Genomic_DNA"/>
</dbReference>